<evidence type="ECO:0000313" key="1">
    <source>
        <dbReference type="EMBL" id="KAK3402917.1"/>
    </source>
</evidence>
<protein>
    <submittedName>
        <fullName evidence="1">Uncharacterized protein</fullName>
    </submittedName>
</protein>
<reference evidence="1" key="2">
    <citation type="submission" date="2023-07" db="EMBL/GenBank/DDBJ databases">
        <authorList>
            <consortium name="Lawrence Berkeley National Laboratory"/>
            <person name="Haridas S."/>
            <person name="Hensen N."/>
            <person name="Bonometti L."/>
            <person name="Westerberg I."/>
            <person name="Brannstrom I.O."/>
            <person name="Guillou S."/>
            <person name="Cros-Aarteil S."/>
            <person name="Calhoun S."/>
            <person name="Kuo A."/>
            <person name="Mondo S."/>
            <person name="Pangilinan J."/>
            <person name="Riley R."/>
            <person name="LaButti K."/>
            <person name="Andreopoulos B."/>
            <person name="Lipzen A."/>
            <person name="Chen C."/>
            <person name="Yanf M."/>
            <person name="Daum C."/>
            <person name="Ng V."/>
            <person name="Clum A."/>
            <person name="Steindorff A."/>
            <person name="Ohm R."/>
            <person name="Martin F."/>
            <person name="Silar P."/>
            <person name="Natvig D."/>
            <person name="Lalanne C."/>
            <person name="Gautier V."/>
            <person name="Ament-velasquez S.L."/>
            <person name="Kruys A."/>
            <person name="Hutchinson M.I."/>
            <person name="Powell A.J."/>
            <person name="Barry K."/>
            <person name="Miller A.N."/>
            <person name="Grigoriev I.V."/>
            <person name="Debuchy R."/>
            <person name="Gladieux P."/>
            <person name="Thoren M.H."/>
            <person name="Johannesson H."/>
        </authorList>
    </citation>
    <scope>NUCLEOTIDE SEQUENCE</scope>
    <source>
        <strain evidence="1">FGSC 1904</strain>
    </source>
</reference>
<dbReference type="EMBL" id="JAUTDP010000001">
    <property type="protein sequence ID" value="KAK3402917.1"/>
    <property type="molecule type" value="Genomic_DNA"/>
</dbReference>
<evidence type="ECO:0000313" key="2">
    <source>
        <dbReference type="Proteomes" id="UP001281003"/>
    </source>
</evidence>
<reference evidence="1" key="1">
    <citation type="journal article" date="2023" name="Mol. Phylogenet. Evol.">
        <title>Genome-scale phylogeny and comparative genomics of the fungal order Sordariales.</title>
        <authorList>
            <person name="Hensen N."/>
            <person name="Bonometti L."/>
            <person name="Westerberg I."/>
            <person name="Brannstrom I.O."/>
            <person name="Guillou S."/>
            <person name="Cros-Aarteil S."/>
            <person name="Calhoun S."/>
            <person name="Haridas S."/>
            <person name="Kuo A."/>
            <person name="Mondo S."/>
            <person name="Pangilinan J."/>
            <person name="Riley R."/>
            <person name="LaButti K."/>
            <person name="Andreopoulos B."/>
            <person name="Lipzen A."/>
            <person name="Chen C."/>
            <person name="Yan M."/>
            <person name="Daum C."/>
            <person name="Ng V."/>
            <person name="Clum A."/>
            <person name="Steindorff A."/>
            <person name="Ohm R.A."/>
            <person name="Martin F."/>
            <person name="Silar P."/>
            <person name="Natvig D.O."/>
            <person name="Lalanne C."/>
            <person name="Gautier V."/>
            <person name="Ament-Velasquez S.L."/>
            <person name="Kruys A."/>
            <person name="Hutchinson M.I."/>
            <person name="Powell A.J."/>
            <person name="Barry K."/>
            <person name="Miller A.N."/>
            <person name="Grigoriev I.V."/>
            <person name="Debuchy R."/>
            <person name="Gladieux P."/>
            <person name="Hiltunen Thoren M."/>
            <person name="Johannesson H."/>
        </authorList>
    </citation>
    <scope>NUCLEOTIDE SEQUENCE</scope>
    <source>
        <strain evidence="1">FGSC 1904</strain>
    </source>
</reference>
<dbReference type="Proteomes" id="UP001281003">
    <property type="component" value="Unassembled WGS sequence"/>
</dbReference>
<proteinExistence type="predicted"/>
<dbReference type="AlphaFoldDB" id="A0AAE0PNA5"/>
<comment type="caution">
    <text evidence="1">The sequence shown here is derived from an EMBL/GenBank/DDBJ whole genome shotgun (WGS) entry which is preliminary data.</text>
</comment>
<gene>
    <name evidence="1" type="ORF">B0T20DRAFT_10758</name>
</gene>
<keyword evidence="2" id="KW-1185">Reference proteome</keyword>
<sequence length="136" mass="15512">MFRFACLLSVSGGIGKPCSWLTGSRYPRVCVTRQRRGLKIYIGPSLTLADQTTRRCPSDCRVYFILSSTQRAVVSCKRGCRALRSERTLRRGIDRSKLFCDMPNGWQFAIFEDAGHLPRRRPAEARNNRSCKSVHL</sequence>
<accession>A0AAE0PNA5</accession>
<name>A0AAE0PNA5_SORBR</name>
<organism evidence="1 2">
    <name type="scientific">Sordaria brevicollis</name>
    <dbReference type="NCBI Taxonomy" id="83679"/>
    <lineage>
        <taxon>Eukaryota</taxon>
        <taxon>Fungi</taxon>
        <taxon>Dikarya</taxon>
        <taxon>Ascomycota</taxon>
        <taxon>Pezizomycotina</taxon>
        <taxon>Sordariomycetes</taxon>
        <taxon>Sordariomycetidae</taxon>
        <taxon>Sordariales</taxon>
        <taxon>Sordariaceae</taxon>
        <taxon>Sordaria</taxon>
    </lineage>
</organism>